<proteinExistence type="inferred from homology"/>
<feature type="transmembrane region" description="Helical" evidence="11">
    <location>
        <begin position="262"/>
        <end position="282"/>
    </location>
</feature>
<evidence type="ECO:0000256" key="8">
    <source>
        <dbReference type="ARBA" id="ARBA00022967"/>
    </source>
</evidence>
<dbReference type="Pfam" id="PF00122">
    <property type="entry name" value="E1-E2_ATPase"/>
    <property type="match status" value="1"/>
</dbReference>
<dbReference type="PANTHER" id="PTHR43079:SF1">
    <property type="entry name" value="CADMIUM_ZINC-TRANSPORTING ATPASE HMA1, CHLOROPLASTIC-RELATED"/>
    <property type="match status" value="1"/>
</dbReference>
<dbReference type="PRINTS" id="PR00119">
    <property type="entry name" value="CATATPASE"/>
</dbReference>
<sequence length="637" mass="65297">MVCRVSTTLAPAPQAAPTTAAPPRRRTRVLALPEARWALVSLVAFLLALPLDLGGAPAWTHGALYVIAYAAGGWEPALEGLRALREKTLDVDLLMIVAALGAAAIGQVLDGALLIVIFATSGALEALATARTADSVRGLLDLAPTTATRVRDGGEESVPTADLAVGDLVLVRPGERIGADGTVVEGTGEVDQATITGESLPVLKRTGDDVFAGTLNGTGALRVRVGRDPADSVIARIVTLVEEASRTKAPTQLFIEKIEQRYSVGVVVATLAVFGIPLAFGADLTDALLRAMTFMIVASPCAVVLATMPPLLSAIANAGRHGVLVKSAVAMERLGEIDTAALDKTGTLTEGTPEVTAVTPVAGGDVDEDALLALAAAAEHPSEHPLARAIVAAARARQLPLAPVEDFTAAPGRGVTAVIDGRTVHVGRADTPEGAETTVRVTRDGTLLGTLALTDRVRADAAPATAALTALTGTAPALLTGDHAAAAARVADATGITDVRAGLLPEDKVEAVRDRERAGRKVLFVGDGVNDAPALAAAHAGVAMGRAGSDLALETADAVVVRDELTAVPAVVRLSRRARRLVVQNLAVAGVFITVLVLWDLIGHLPLPLGVAGHEGSTVLVGLNGLRLLRESAWRAE</sequence>
<keyword evidence="10 11" id="KW-0472">Membrane</keyword>
<dbReference type="NCBIfam" id="TIGR01525">
    <property type="entry name" value="ATPase-IB_hvy"/>
    <property type="match status" value="1"/>
</dbReference>
<dbReference type="InterPro" id="IPR051949">
    <property type="entry name" value="Cation_Transport_ATPase"/>
</dbReference>
<feature type="transmembrane region" description="Helical" evidence="11">
    <location>
        <begin position="35"/>
        <end position="53"/>
    </location>
</feature>
<dbReference type="Gene3D" id="3.40.1110.10">
    <property type="entry name" value="Calcium-transporting ATPase, cytoplasmic domain N"/>
    <property type="match status" value="1"/>
</dbReference>
<dbReference type="Gene3D" id="2.70.150.10">
    <property type="entry name" value="Calcium-transporting ATPase, cytoplasmic transduction domain A"/>
    <property type="match status" value="1"/>
</dbReference>
<comment type="similarity">
    <text evidence="2 11">Belongs to the cation transport ATPase (P-type) (TC 3.A.3) family. Type IB subfamily.</text>
</comment>
<evidence type="ECO:0000256" key="11">
    <source>
        <dbReference type="RuleBase" id="RU362081"/>
    </source>
</evidence>
<feature type="transmembrane region" description="Helical" evidence="11">
    <location>
        <begin position="581"/>
        <end position="599"/>
    </location>
</feature>
<keyword evidence="4 11" id="KW-0479">Metal-binding</keyword>
<dbReference type="SUPFAM" id="SSF81653">
    <property type="entry name" value="Calcium ATPase, transduction domain A"/>
    <property type="match status" value="1"/>
</dbReference>
<evidence type="ECO:0000256" key="9">
    <source>
        <dbReference type="ARBA" id="ARBA00022989"/>
    </source>
</evidence>
<evidence type="ECO:0000313" key="14">
    <source>
        <dbReference type="Proteomes" id="UP001610810"/>
    </source>
</evidence>
<dbReference type="Proteomes" id="UP001610810">
    <property type="component" value="Unassembled WGS sequence"/>
</dbReference>
<dbReference type="InterPro" id="IPR036412">
    <property type="entry name" value="HAD-like_sf"/>
</dbReference>
<dbReference type="InterPro" id="IPR001757">
    <property type="entry name" value="P_typ_ATPase"/>
</dbReference>
<dbReference type="InterPro" id="IPR027256">
    <property type="entry name" value="P-typ_ATPase_IB"/>
</dbReference>
<dbReference type="NCBIfam" id="TIGR01512">
    <property type="entry name" value="ATPase-IB2_Cd"/>
    <property type="match status" value="1"/>
</dbReference>
<dbReference type="InterPro" id="IPR023214">
    <property type="entry name" value="HAD_sf"/>
</dbReference>
<keyword evidence="3 11" id="KW-0812">Transmembrane</keyword>
<comment type="subcellular location">
    <subcellularLocation>
        <location evidence="1">Cell membrane</location>
        <topology evidence="1">Multi-pass membrane protein</topology>
    </subcellularLocation>
</comment>
<keyword evidence="5 11" id="KW-0547">Nucleotide-binding</keyword>
<evidence type="ECO:0000256" key="7">
    <source>
        <dbReference type="ARBA" id="ARBA00022842"/>
    </source>
</evidence>
<name>A0ABW7SAQ4_STRTE</name>
<evidence type="ECO:0000256" key="10">
    <source>
        <dbReference type="ARBA" id="ARBA00023136"/>
    </source>
</evidence>
<evidence type="ECO:0000256" key="2">
    <source>
        <dbReference type="ARBA" id="ARBA00006024"/>
    </source>
</evidence>
<dbReference type="PANTHER" id="PTHR43079">
    <property type="entry name" value="PROBABLE CADMIUM/ZINC-TRANSPORTING ATPASE HMA1"/>
    <property type="match status" value="1"/>
</dbReference>
<dbReference type="InterPro" id="IPR059000">
    <property type="entry name" value="ATPase_P-type_domA"/>
</dbReference>
<dbReference type="SUPFAM" id="SSF56784">
    <property type="entry name" value="HAD-like"/>
    <property type="match status" value="1"/>
</dbReference>
<evidence type="ECO:0000313" key="13">
    <source>
        <dbReference type="EMBL" id="MFI0576227.1"/>
    </source>
</evidence>
<dbReference type="SUPFAM" id="SSF81665">
    <property type="entry name" value="Calcium ATPase, transmembrane domain M"/>
    <property type="match status" value="1"/>
</dbReference>
<keyword evidence="8" id="KW-1278">Translocase</keyword>
<dbReference type="InterPro" id="IPR018303">
    <property type="entry name" value="ATPase_P-typ_P_site"/>
</dbReference>
<organism evidence="13 14">
    <name type="scientific">Streptomyces tendae</name>
    <dbReference type="NCBI Taxonomy" id="1932"/>
    <lineage>
        <taxon>Bacteria</taxon>
        <taxon>Bacillati</taxon>
        <taxon>Actinomycetota</taxon>
        <taxon>Actinomycetes</taxon>
        <taxon>Kitasatosporales</taxon>
        <taxon>Streptomycetaceae</taxon>
        <taxon>Streptomyces</taxon>
    </lineage>
</organism>
<evidence type="ECO:0000256" key="4">
    <source>
        <dbReference type="ARBA" id="ARBA00022723"/>
    </source>
</evidence>
<evidence type="ECO:0000256" key="3">
    <source>
        <dbReference type="ARBA" id="ARBA00022692"/>
    </source>
</evidence>
<dbReference type="InterPro" id="IPR008250">
    <property type="entry name" value="ATPase_P-typ_transduc_dom_A_sf"/>
</dbReference>
<evidence type="ECO:0000256" key="1">
    <source>
        <dbReference type="ARBA" id="ARBA00004651"/>
    </source>
</evidence>
<evidence type="ECO:0000259" key="12">
    <source>
        <dbReference type="Pfam" id="PF00122"/>
    </source>
</evidence>
<dbReference type="Pfam" id="PF00702">
    <property type="entry name" value="Hydrolase"/>
    <property type="match status" value="1"/>
</dbReference>
<dbReference type="PROSITE" id="PS01229">
    <property type="entry name" value="COF_2"/>
    <property type="match status" value="1"/>
</dbReference>
<keyword evidence="11" id="KW-1003">Cell membrane</keyword>
<dbReference type="EMBL" id="JBIQWK010000011">
    <property type="protein sequence ID" value="MFI0576227.1"/>
    <property type="molecule type" value="Genomic_DNA"/>
</dbReference>
<evidence type="ECO:0000256" key="5">
    <source>
        <dbReference type="ARBA" id="ARBA00022741"/>
    </source>
</evidence>
<keyword evidence="6 11" id="KW-0067">ATP-binding</keyword>
<protein>
    <submittedName>
        <fullName evidence="13">Heavy metal translocating P-type ATPase</fullName>
    </submittedName>
</protein>
<dbReference type="Gene3D" id="3.40.50.1000">
    <property type="entry name" value="HAD superfamily/HAD-like"/>
    <property type="match status" value="1"/>
</dbReference>
<dbReference type="InterPro" id="IPR023298">
    <property type="entry name" value="ATPase_P-typ_TM_dom_sf"/>
</dbReference>
<gene>
    <name evidence="13" type="ORF">ACH3YB_31835</name>
</gene>
<feature type="domain" description="P-type ATPase A" evidence="12">
    <location>
        <begin position="142"/>
        <end position="242"/>
    </location>
</feature>
<reference evidence="13 14" key="1">
    <citation type="submission" date="2024-10" db="EMBL/GenBank/DDBJ databases">
        <authorList>
            <person name="Wannawong T."/>
            <person name="Kuncharoen N."/>
            <person name="Mhuantong W."/>
        </authorList>
    </citation>
    <scope>NUCLEOTIDE SEQUENCE [LARGE SCALE GENOMIC DNA]</scope>
    <source>
        <strain evidence="13 14">CALK1-4</strain>
    </source>
</reference>
<accession>A0ABW7SAQ4</accession>
<keyword evidence="14" id="KW-1185">Reference proteome</keyword>
<dbReference type="NCBIfam" id="TIGR01494">
    <property type="entry name" value="ATPase_P-type"/>
    <property type="match status" value="1"/>
</dbReference>
<feature type="transmembrane region" description="Helical" evidence="11">
    <location>
        <begin position="288"/>
        <end position="312"/>
    </location>
</feature>
<dbReference type="PROSITE" id="PS00154">
    <property type="entry name" value="ATPASE_E1_E2"/>
    <property type="match status" value="1"/>
</dbReference>
<evidence type="ECO:0000256" key="6">
    <source>
        <dbReference type="ARBA" id="ARBA00022840"/>
    </source>
</evidence>
<dbReference type="PRINTS" id="PR00120">
    <property type="entry name" value="HATPASE"/>
</dbReference>
<dbReference type="InterPro" id="IPR023299">
    <property type="entry name" value="ATPase_P-typ_cyto_dom_N"/>
</dbReference>
<comment type="caution">
    <text evidence="13">The sequence shown here is derived from an EMBL/GenBank/DDBJ whole genome shotgun (WGS) entry which is preliminary data.</text>
</comment>
<keyword evidence="7" id="KW-0460">Magnesium</keyword>
<dbReference type="RefSeq" id="WP_398353452.1">
    <property type="nucleotide sequence ID" value="NZ_JBIQWK010000011.1"/>
</dbReference>
<keyword evidence="9 11" id="KW-1133">Transmembrane helix</keyword>